<keyword evidence="3 7" id="KW-0732">Signal</keyword>
<feature type="signal peptide" evidence="7">
    <location>
        <begin position="1"/>
        <end position="24"/>
    </location>
</feature>
<evidence type="ECO:0000313" key="10">
    <source>
        <dbReference type="Proteomes" id="UP000309061"/>
    </source>
</evidence>
<comment type="similarity">
    <text evidence="6">Belongs to the Omp25/RopB family.</text>
</comment>
<dbReference type="Pfam" id="PF13505">
    <property type="entry name" value="OMP_b-brl"/>
    <property type="match status" value="1"/>
</dbReference>
<dbReference type="GO" id="GO:0015288">
    <property type="term" value="F:porin activity"/>
    <property type="evidence" value="ECO:0007669"/>
    <property type="project" value="InterPro"/>
</dbReference>
<dbReference type="InterPro" id="IPR051692">
    <property type="entry name" value="OMP-like"/>
</dbReference>
<dbReference type="GO" id="GO:0009279">
    <property type="term" value="C:cell outer membrane"/>
    <property type="evidence" value="ECO:0007669"/>
    <property type="project" value="UniProtKB-SubCell"/>
</dbReference>
<evidence type="ECO:0000256" key="2">
    <source>
        <dbReference type="ARBA" id="ARBA00008769"/>
    </source>
</evidence>
<comment type="subcellular location">
    <subcellularLocation>
        <location evidence="1">Cell outer membrane</location>
    </subcellularLocation>
</comment>
<dbReference type="InterPro" id="IPR027385">
    <property type="entry name" value="Beta-barrel_OMP"/>
</dbReference>
<dbReference type="EMBL" id="CP046052">
    <property type="protein sequence ID" value="QGM45485.1"/>
    <property type="molecule type" value="Genomic_DNA"/>
</dbReference>
<evidence type="ECO:0000313" key="9">
    <source>
        <dbReference type="EMBL" id="QGM45485.1"/>
    </source>
</evidence>
<dbReference type="RefSeq" id="WP_136495766.1">
    <property type="nucleotide sequence ID" value="NZ_CP046052.1"/>
</dbReference>
<dbReference type="Pfam" id="PF04966">
    <property type="entry name" value="OprB"/>
    <property type="match status" value="1"/>
</dbReference>
<gene>
    <name evidence="9" type="ORF">H2LOC_007130</name>
</gene>
<comment type="similarity">
    <text evidence="2 7">Belongs to the OprB family.</text>
</comment>
<dbReference type="InterPro" id="IPR038673">
    <property type="entry name" value="OprB_sf"/>
</dbReference>
<dbReference type="AlphaFoldDB" id="A0A6B8KEQ0"/>
<evidence type="ECO:0000256" key="4">
    <source>
        <dbReference type="ARBA" id="ARBA00023136"/>
    </source>
</evidence>
<feature type="chain" id="PRO_5025716322" evidence="7">
    <location>
        <begin position="25"/>
        <end position="727"/>
    </location>
</feature>
<organism evidence="9 10">
    <name type="scientific">Methylocystis heyeri</name>
    <dbReference type="NCBI Taxonomy" id="391905"/>
    <lineage>
        <taxon>Bacteria</taxon>
        <taxon>Pseudomonadati</taxon>
        <taxon>Pseudomonadota</taxon>
        <taxon>Alphaproteobacteria</taxon>
        <taxon>Hyphomicrobiales</taxon>
        <taxon>Methylocystaceae</taxon>
        <taxon>Methylocystis</taxon>
    </lineage>
</organism>
<evidence type="ECO:0000259" key="8">
    <source>
        <dbReference type="Pfam" id="PF13505"/>
    </source>
</evidence>
<reference evidence="9 10" key="1">
    <citation type="submission" date="2019-11" db="EMBL/GenBank/DDBJ databases">
        <title>The genome sequence of Methylocystis heyeri.</title>
        <authorList>
            <person name="Oshkin I.Y."/>
            <person name="Miroshnikov K."/>
            <person name="Dedysh S.N."/>
        </authorList>
    </citation>
    <scope>NUCLEOTIDE SEQUENCE [LARGE SCALE GENOMIC DNA]</scope>
    <source>
        <strain evidence="9 10">H2</strain>
    </source>
</reference>
<dbReference type="KEGG" id="mhey:H2LOC_007130"/>
<dbReference type="GO" id="GO:0008643">
    <property type="term" value="P:carbohydrate transport"/>
    <property type="evidence" value="ECO:0007669"/>
    <property type="project" value="InterPro"/>
</dbReference>
<dbReference type="Gene3D" id="2.40.160.180">
    <property type="entry name" value="Carbohydrate-selective porin OprB"/>
    <property type="match status" value="1"/>
</dbReference>
<dbReference type="SUPFAM" id="SSF56925">
    <property type="entry name" value="OMPA-like"/>
    <property type="match status" value="1"/>
</dbReference>
<evidence type="ECO:0000256" key="7">
    <source>
        <dbReference type="RuleBase" id="RU363072"/>
    </source>
</evidence>
<keyword evidence="4" id="KW-0472">Membrane</keyword>
<name>A0A6B8KEQ0_9HYPH</name>
<evidence type="ECO:0000256" key="1">
    <source>
        <dbReference type="ARBA" id="ARBA00004442"/>
    </source>
</evidence>
<evidence type="ECO:0000256" key="6">
    <source>
        <dbReference type="ARBA" id="ARBA00038306"/>
    </source>
</evidence>
<dbReference type="PANTHER" id="PTHR34001:SF3">
    <property type="entry name" value="BLL7405 PROTEIN"/>
    <property type="match status" value="1"/>
</dbReference>
<dbReference type="Proteomes" id="UP000309061">
    <property type="component" value="Chromosome"/>
</dbReference>
<feature type="domain" description="Outer membrane protein beta-barrel" evidence="8">
    <location>
        <begin position="16"/>
        <end position="253"/>
    </location>
</feature>
<evidence type="ECO:0000256" key="5">
    <source>
        <dbReference type="ARBA" id="ARBA00023237"/>
    </source>
</evidence>
<protein>
    <submittedName>
        <fullName evidence="9">Outer membrane beta-barrel protein</fullName>
    </submittedName>
</protein>
<sequence>MRILAIRLSSALALQAAATATALAEQAAVPAYFSWAGMYFGASAGGAVPLHSGETFQAASGFGAPVYDLNPPGRGGAGVTFGVSVGYNWQHGPWVYGAETELNFLDGRRAPAGTFPAPAAFAAMGVNSYTLAPYDGGNYFGSFRGRVGYAFDRALIYATAGVASGGWRGASTLVLNGGGPGNPFVSGNSATSRMKYVVGGGVEYAFADHWSARAEYLFLDQSFGTQVFDNGNMYDFVSRTRSDSHVFRLGLVYNLGEPNTFQAAAEKKPETKTDGGSAANLPFPNVGAVTEGNMSSTATTTPKINPTTQTDTAEAERYSVHGQITVLPQGYPKFPALYSGTNSLPPNGQVRATVSNTGFFGVKLWDGGEAYVNPEIDEGYGLEGSLGVAGFTSAEAYKIGHARPYLRFQRYFVRQTFGLGGDAETIDPGQNLLGGPVDGNRLTFTAGKFSVVDIFDDNRYAHDARNGFINWSIVDLGSFDYPADAWGFTEGAAAEWKQDSWTARGGLFQISAVPNGETIEPIPFRQFGAVGELELRHNLLFNQPGKIKLLAFADFAYLGKFDQAVYLGLATNATPDITQVRAKRTKAGGGINIEQPISDDLGFFLRAGLSNGRYETVDFTDIHRSVSAGLVLTGAGWNRPKDAIGLAGVLNGISGGEARYLGSGGLTAMIGDGALSYNGEHILETYYKYNLAEGVHITGDYQFVDNPAYNAARGPANIFALRLHGEF</sequence>
<evidence type="ECO:0000256" key="3">
    <source>
        <dbReference type="ARBA" id="ARBA00022729"/>
    </source>
</evidence>
<dbReference type="OrthoDB" id="5755240at2"/>
<dbReference type="InterPro" id="IPR007049">
    <property type="entry name" value="Carb-sel_porin_OprB"/>
</dbReference>
<proteinExistence type="inferred from homology"/>
<dbReference type="PANTHER" id="PTHR34001">
    <property type="entry name" value="BLL7405 PROTEIN"/>
    <property type="match status" value="1"/>
</dbReference>
<keyword evidence="10" id="KW-1185">Reference proteome</keyword>
<keyword evidence="5" id="KW-0998">Cell outer membrane</keyword>
<dbReference type="InterPro" id="IPR011250">
    <property type="entry name" value="OMP/PagP_B-barrel"/>
</dbReference>
<accession>A0A6B8KEQ0</accession>
<dbReference type="Gene3D" id="2.40.160.20">
    <property type="match status" value="1"/>
</dbReference>